<keyword evidence="17" id="KW-0378">Hydrolase</keyword>
<dbReference type="Proteomes" id="UP000005361">
    <property type="component" value="Chromosome"/>
</dbReference>
<comment type="similarity">
    <text evidence="2">Belongs to the ABC transporter superfamily.</text>
</comment>
<evidence type="ECO:0000256" key="9">
    <source>
        <dbReference type="ARBA" id="ARBA00023065"/>
    </source>
</evidence>
<dbReference type="PROSITE" id="PS50893">
    <property type="entry name" value="ABC_TRANSPORTER_2"/>
    <property type="match status" value="1"/>
</dbReference>
<dbReference type="SUPFAM" id="SSF52540">
    <property type="entry name" value="P-loop containing nucleoside triphosphate hydrolases"/>
    <property type="match status" value="1"/>
</dbReference>
<evidence type="ECO:0000256" key="5">
    <source>
        <dbReference type="ARBA" id="ARBA00022596"/>
    </source>
</evidence>
<evidence type="ECO:0000256" key="6">
    <source>
        <dbReference type="ARBA" id="ARBA00022741"/>
    </source>
</evidence>
<dbReference type="NCBIfam" id="TIGR01727">
    <property type="entry name" value="oligo_HPY"/>
    <property type="match status" value="1"/>
</dbReference>
<keyword evidence="8" id="KW-1278">Translocase</keyword>
<dbReference type="AlphaFoldDB" id="I8TWJ2"/>
<accession>I8TWJ2</accession>
<dbReference type="GO" id="GO:0015413">
    <property type="term" value="F:ABC-type nickel transporter activity"/>
    <property type="evidence" value="ECO:0007669"/>
    <property type="project" value="UniProtKB-EC"/>
</dbReference>
<keyword evidence="7" id="KW-0067">ATP-binding</keyword>
<organism evidence="17 18">
    <name type="scientific">Pelosinus fermentans JBW45</name>
    <dbReference type="NCBI Taxonomy" id="1192197"/>
    <lineage>
        <taxon>Bacteria</taxon>
        <taxon>Bacillati</taxon>
        <taxon>Bacillota</taxon>
        <taxon>Negativicutes</taxon>
        <taxon>Selenomonadales</taxon>
        <taxon>Sporomusaceae</taxon>
        <taxon>Pelosinus</taxon>
    </lineage>
</organism>
<dbReference type="OrthoDB" id="9806285at2"/>
<dbReference type="EMBL" id="CP010978">
    <property type="protein sequence ID" value="AJQ28867.1"/>
    <property type="molecule type" value="Genomic_DNA"/>
</dbReference>
<dbReference type="Pfam" id="PF08352">
    <property type="entry name" value="oligo_HPY"/>
    <property type="match status" value="1"/>
</dbReference>
<keyword evidence="3" id="KW-0813">Transport</keyword>
<evidence type="ECO:0000256" key="8">
    <source>
        <dbReference type="ARBA" id="ARBA00022967"/>
    </source>
</evidence>
<keyword evidence="4" id="KW-1003">Cell membrane</keyword>
<dbReference type="InterPro" id="IPR050388">
    <property type="entry name" value="ABC_Ni/Peptide_Import"/>
</dbReference>
<evidence type="ECO:0000313" key="17">
    <source>
        <dbReference type="EMBL" id="AJQ28867.1"/>
    </source>
</evidence>
<reference evidence="18" key="2">
    <citation type="submission" date="2015-02" db="EMBL/GenBank/DDBJ databases">
        <title>Complete Genome Sequence of Pelosinus fermentans JBW45.</title>
        <authorList>
            <person name="De Leon K.B."/>
            <person name="Utturkar S.M."/>
            <person name="Camilleri L.B."/>
            <person name="Arkin A.P."/>
            <person name="Fields M.W."/>
            <person name="Brown S.D."/>
            <person name="Wall J.D."/>
        </authorList>
    </citation>
    <scope>NUCLEOTIDE SEQUENCE [LARGE SCALE GENOMIC DNA]</scope>
    <source>
        <strain evidence="18">JBW45</strain>
    </source>
</reference>
<dbReference type="GO" id="GO:0005524">
    <property type="term" value="F:ATP binding"/>
    <property type="evidence" value="ECO:0007669"/>
    <property type="project" value="UniProtKB-KW"/>
</dbReference>
<evidence type="ECO:0000256" key="11">
    <source>
        <dbReference type="ARBA" id="ARBA00023136"/>
    </source>
</evidence>
<evidence type="ECO:0000256" key="2">
    <source>
        <dbReference type="ARBA" id="ARBA00005417"/>
    </source>
</evidence>
<dbReference type="PANTHER" id="PTHR43297:SF13">
    <property type="entry name" value="NICKEL ABC TRANSPORTER, ATP-BINDING PROTEIN"/>
    <property type="match status" value="1"/>
</dbReference>
<dbReference type="KEGG" id="pft:JBW_03528"/>
<evidence type="ECO:0000256" key="4">
    <source>
        <dbReference type="ARBA" id="ARBA00022475"/>
    </source>
</evidence>
<dbReference type="InterPro" id="IPR027417">
    <property type="entry name" value="P-loop_NTPase"/>
</dbReference>
<proteinExistence type="inferred from homology"/>
<name>I8TWJ2_9FIRM</name>
<evidence type="ECO:0000256" key="14">
    <source>
        <dbReference type="ARBA" id="ARBA00044143"/>
    </source>
</evidence>
<evidence type="ECO:0000256" key="1">
    <source>
        <dbReference type="ARBA" id="ARBA00004202"/>
    </source>
</evidence>
<keyword evidence="5" id="KW-0533">Nickel</keyword>
<evidence type="ECO:0000256" key="13">
    <source>
        <dbReference type="ARBA" id="ARBA00039098"/>
    </source>
</evidence>
<evidence type="ECO:0000256" key="7">
    <source>
        <dbReference type="ARBA" id="ARBA00022840"/>
    </source>
</evidence>
<comment type="subunit">
    <text evidence="12">The complex is composed of two ATP-binding proteins (NikD and NikE), two transmembrane proteins (NikB and NikC) and a solute-binding protein (NikA).</text>
</comment>
<feature type="domain" description="ABC transporter" evidence="16">
    <location>
        <begin position="5"/>
        <end position="254"/>
    </location>
</feature>
<comment type="subcellular location">
    <subcellularLocation>
        <location evidence="1">Cell membrane</location>
        <topology evidence="1">Peripheral membrane protein</topology>
    </subcellularLocation>
</comment>
<dbReference type="GO" id="GO:0016887">
    <property type="term" value="F:ATP hydrolysis activity"/>
    <property type="evidence" value="ECO:0007669"/>
    <property type="project" value="InterPro"/>
</dbReference>
<evidence type="ECO:0000256" key="3">
    <source>
        <dbReference type="ARBA" id="ARBA00022448"/>
    </source>
</evidence>
<dbReference type="Gene3D" id="3.40.50.300">
    <property type="entry name" value="P-loop containing nucleotide triphosphate hydrolases"/>
    <property type="match status" value="1"/>
</dbReference>
<gene>
    <name evidence="17" type="ORF">JBW_03528</name>
</gene>
<keyword evidence="10" id="KW-0921">Nickel transport</keyword>
<keyword evidence="6" id="KW-0547">Nucleotide-binding</keyword>
<dbReference type="CDD" id="cd03257">
    <property type="entry name" value="ABC_NikE_OppD_transporters"/>
    <property type="match status" value="1"/>
</dbReference>
<protein>
    <recommendedName>
        <fullName evidence="14">Nickel import system ATP-binding protein NikD</fullName>
        <ecNumber evidence="13">7.2.2.11</ecNumber>
    </recommendedName>
</protein>
<sequence>MDNNVYLKDVTISFKTKAGTVHAVNHVDMTFNSGEITGMIGETGSGKSVLGMSVLRLLAANSLITGSIIYKNIDLLQLTEKELNQIRGKIISFIPQNPDAAFDPTMTIGKQIIEGYRYHDKKTKTAGISHGIGQLQNYSFHEPQKTFNSYPFQLSGGMRQRALCAMSTTLSPEWILADEPTKGLDAIIRQEVSQVFQDLKKITNSSIILITHDLRLAQRICDTVLVLYAGTVLEQGPAGKIFDEPLHPYTCGLIDAQPHKKLLPLSGMPPSLIDLPTGCKFHPRCSCRKDICCLTEPALQEVNGRWVRCWKYA</sequence>
<evidence type="ECO:0000256" key="15">
    <source>
        <dbReference type="ARBA" id="ARBA00048610"/>
    </source>
</evidence>
<keyword evidence="11" id="KW-0472">Membrane</keyword>
<dbReference type="RefSeq" id="WP_007956104.1">
    <property type="nucleotide sequence ID" value="NZ_CP010978.1"/>
</dbReference>
<evidence type="ECO:0000256" key="10">
    <source>
        <dbReference type="ARBA" id="ARBA00023112"/>
    </source>
</evidence>
<comment type="catalytic activity">
    <reaction evidence="15">
        <text>Ni(2+)(out) + ATP + H2O = Ni(2+)(in) + ADP + phosphate + H(+)</text>
        <dbReference type="Rhea" id="RHEA:15557"/>
        <dbReference type="ChEBI" id="CHEBI:15377"/>
        <dbReference type="ChEBI" id="CHEBI:15378"/>
        <dbReference type="ChEBI" id="CHEBI:30616"/>
        <dbReference type="ChEBI" id="CHEBI:43474"/>
        <dbReference type="ChEBI" id="CHEBI:49786"/>
        <dbReference type="ChEBI" id="CHEBI:456216"/>
        <dbReference type="EC" id="7.2.2.11"/>
    </reaction>
    <physiologicalReaction direction="left-to-right" evidence="15">
        <dbReference type="Rhea" id="RHEA:15558"/>
    </physiologicalReaction>
</comment>
<reference evidence="17 18" key="1">
    <citation type="journal article" date="2015" name="Genome Announc.">
        <title>Complete Genome Sequence of Pelosinus fermentans JBW45, a Member of a Remarkably Competitive Group of Negativicutes in the Firmicutes Phylum.</title>
        <authorList>
            <person name="De Leon K.B."/>
            <person name="Utturkar S.M."/>
            <person name="Camilleri L.B."/>
            <person name="Elias D.A."/>
            <person name="Arkin A.P."/>
            <person name="Fields M.W."/>
            <person name="Brown S.D."/>
            <person name="Wall J.D."/>
        </authorList>
    </citation>
    <scope>NUCLEOTIDE SEQUENCE [LARGE SCALE GENOMIC DNA]</scope>
    <source>
        <strain evidence="17 18">JBW45</strain>
    </source>
</reference>
<evidence type="ECO:0000256" key="12">
    <source>
        <dbReference type="ARBA" id="ARBA00038669"/>
    </source>
</evidence>
<evidence type="ECO:0000313" key="18">
    <source>
        <dbReference type="Proteomes" id="UP000005361"/>
    </source>
</evidence>
<dbReference type="InterPro" id="IPR003593">
    <property type="entry name" value="AAA+_ATPase"/>
</dbReference>
<keyword evidence="9" id="KW-0406">Ion transport</keyword>
<dbReference type="PANTHER" id="PTHR43297">
    <property type="entry name" value="OLIGOPEPTIDE TRANSPORT ATP-BINDING PROTEIN APPD"/>
    <property type="match status" value="1"/>
</dbReference>
<dbReference type="EC" id="7.2.2.11" evidence="13"/>
<dbReference type="InterPro" id="IPR003439">
    <property type="entry name" value="ABC_transporter-like_ATP-bd"/>
</dbReference>
<dbReference type="Pfam" id="PF00005">
    <property type="entry name" value="ABC_tran"/>
    <property type="match status" value="1"/>
</dbReference>
<dbReference type="STRING" id="1192197.JBW_03528"/>
<evidence type="ECO:0000259" key="16">
    <source>
        <dbReference type="PROSITE" id="PS50893"/>
    </source>
</evidence>
<dbReference type="InterPro" id="IPR013563">
    <property type="entry name" value="Oligopep_ABC_C"/>
</dbReference>
<dbReference type="GO" id="GO:0015833">
    <property type="term" value="P:peptide transport"/>
    <property type="evidence" value="ECO:0007669"/>
    <property type="project" value="InterPro"/>
</dbReference>
<dbReference type="HOGENOM" id="CLU_000604_1_23_9"/>
<dbReference type="SMART" id="SM00382">
    <property type="entry name" value="AAA"/>
    <property type="match status" value="1"/>
</dbReference>
<dbReference type="GO" id="GO:0005886">
    <property type="term" value="C:plasma membrane"/>
    <property type="evidence" value="ECO:0007669"/>
    <property type="project" value="UniProtKB-SubCell"/>
</dbReference>